<comment type="subcellular location">
    <subcellularLocation>
        <location evidence="1">Membrane</location>
        <topology evidence="1">Multi-pass membrane protein</topology>
    </subcellularLocation>
</comment>
<evidence type="ECO:0000256" key="4">
    <source>
        <dbReference type="ARBA" id="ARBA00023136"/>
    </source>
</evidence>
<feature type="transmembrane region" description="Helical" evidence="5">
    <location>
        <begin position="284"/>
        <end position="301"/>
    </location>
</feature>
<evidence type="ECO:0000313" key="6">
    <source>
        <dbReference type="EMBL" id="KAK7242135.1"/>
    </source>
</evidence>
<feature type="transmembrane region" description="Helical" evidence="5">
    <location>
        <begin position="12"/>
        <end position="30"/>
    </location>
</feature>
<feature type="transmembrane region" description="Helical" evidence="5">
    <location>
        <begin position="103"/>
        <end position="124"/>
    </location>
</feature>
<proteinExistence type="predicted"/>
<dbReference type="PANTHER" id="PTHR10231">
    <property type="entry name" value="NUCLEOTIDE-SUGAR TRANSMEMBRANE TRANSPORTER"/>
    <property type="match status" value="1"/>
</dbReference>
<evidence type="ECO:0008006" key="8">
    <source>
        <dbReference type="Google" id="ProtNLM"/>
    </source>
</evidence>
<comment type="caution">
    <text evidence="6">The sequence shown here is derived from an EMBL/GenBank/DDBJ whole genome shotgun (WGS) entry which is preliminary data.</text>
</comment>
<evidence type="ECO:0000256" key="1">
    <source>
        <dbReference type="ARBA" id="ARBA00004141"/>
    </source>
</evidence>
<feature type="transmembrane region" description="Helical" evidence="5">
    <location>
        <begin position="42"/>
        <end position="64"/>
    </location>
</feature>
<keyword evidence="4 5" id="KW-0472">Membrane</keyword>
<evidence type="ECO:0000256" key="5">
    <source>
        <dbReference type="SAM" id="Phobius"/>
    </source>
</evidence>
<gene>
    <name evidence="6" type="ORF">SO694_00155033</name>
</gene>
<dbReference type="EMBL" id="JBBJCI010000147">
    <property type="protein sequence ID" value="KAK7242135.1"/>
    <property type="molecule type" value="Genomic_DNA"/>
</dbReference>
<feature type="transmembrane region" description="Helical" evidence="5">
    <location>
        <begin position="202"/>
        <end position="229"/>
    </location>
</feature>
<keyword evidence="7" id="KW-1185">Reference proteome</keyword>
<name>A0ABR1G0T9_AURAN</name>
<feature type="transmembrane region" description="Helical" evidence="5">
    <location>
        <begin position="131"/>
        <end position="148"/>
    </location>
</feature>
<dbReference type="SUPFAM" id="SSF103481">
    <property type="entry name" value="Multidrug resistance efflux transporter EmrE"/>
    <property type="match status" value="1"/>
</dbReference>
<evidence type="ECO:0000256" key="2">
    <source>
        <dbReference type="ARBA" id="ARBA00022692"/>
    </source>
</evidence>
<keyword evidence="3 5" id="KW-1133">Transmembrane helix</keyword>
<reference evidence="6 7" key="1">
    <citation type="submission" date="2024-03" db="EMBL/GenBank/DDBJ databases">
        <title>Aureococcus anophagefferens CCMP1851 and Kratosvirus quantuckense: Draft genome of a second virus-susceptible host strain in the model system.</title>
        <authorList>
            <person name="Chase E."/>
            <person name="Truchon A.R."/>
            <person name="Schepens W."/>
            <person name="Wilhelm S.W."/>
        </authorList>
    </citation>
    <scope>NUCLEOTIDE SEQUENCE [LARGE SCALE GENOMIC DNA]</scope>
    <source>
        <strain evidence="6 7">CCMP1851</strain>
    </source>
</reference>
<accession>A0ABR1G0T9</accession>
<dbReference type="Pfam" id="PF04142">
    <property type="entry name" value="Nuc_sug_transp"/>
    <property type="match status" value="1"/>
</dbReference>
<evidence type="ECO:0000256" key="3">
    <source>
        <dbReference type="ARBA" id="ARBA00022989"/>
    </source>
</evidence>
<dbReference type="InterPro" id="IPR007271">
    <property type="entry name" value="Nuc_sug_transpt"/>
</dbReference>
<feature type="transmembrane region" description="Helical" evidence="5">
    <location>
        <begin position="235"/>
        <end position="254"/>
    </location>
</feature>
<dbReference type="Proteomes" id="UP001363151">
    <property type="component" value="Unassembled WGS sequence"/>
</dbReference>
<evidence type="ECO:0000313" key="7">
    <source>
        <dbReference type="Proteomes" id="UP001363151"/>
    </source>
</evidence>
<protein>
    <recommendedName>
        <fullName evidence="8">EamA domain-containing protein</fullName>
    </recommendedName>
</protein>
<organism evidence="6 7">
    <name type="scientific">Aureococcus anophagefferens</name>
    <name type="common">Harmful bloom alga</name>
    <dbReference type="NCBI Taxonomy" id="44056"/>
    <lineage>
        <taxon>Eukaryota</taxon>
        <taxon>Sar</taxon>
        <taxon>Stramenopiles</taxon>
        <taxon>Ochrophyta</taxon>
        <taxon>Pelagophyceae</taxon>
        <taxon>Pelagomonadales</taxon>
        <taxon>Pelagomonadaceae</taxon>
        <taxon>Aureococcus</taxon>
    </lineage>
</organism>
<feature type="transmembrane region" description="Helical" evidence="5">
    <location>
        <begin position="76"/>
        <end position="97"/>
    </location>
</feature>
<keyword evidence="2 5" id="KW-0812">Transmembrane</keyword>
<feature type="transmembrane region" description="Helical" evidence="5">
    <location>
        <begin position="168"/>
        <end position="190"/>
    </location>
</feature>
<sequence length="483" mass="50788">MGASPAPRGQRVLLAFVSFVAIQTVSQLLYKRAQSGGAYRINAAGSMVLAEGIKLAISLSFAYREATPLRLPAASMVGYACLALGYAANNQLTFVILKLANPGLLSLAKSCAPLLIAVTSAVVFRERLSRLHWQCVVLQVCGMAAIFSRPVAAAGNDAGDDALAHENAGWLIVAACALTSGCSSLNAHLLHRGANVHVQNAWLYALGAAANACLFAGGGGPSGAVGLFAGYDSPWALGLLLSNALCGLVVTFLYRQSNAVVKTLASNVSSVLLVGAPALRSRDLAVLAGCGTILTTTVIYLEQPAVARGKPKVRRERGRFYGQPVVVAAAGQPLVGGRRWTLAESLNVGDFVALETGDYWRPQREGGGSTHAFLLARVMEQRGSGGKGYVVADDRATRTHDNEEYRPGDPVVLVRLFDRTGADTRRFTVRIYRANGRSVLRKLDSGDGREDQPVVGGTTAVAPRATYTITSAAERAITTAAAH</sequence>
<dbReference type="InterPro" id="IPR037185">
    <property type="entry name" value="EmrE-like"/>
</dbReference>